<evidence type="ECO:0000313" key="2">
    <source>
        <dbReference type="Proteomes" id="UP000474159"/>
    </source>
</evidence>
<proteinExistence type="predicted"/>
<reference evidence="1 2" key="1">
    <citation type="submission" date="2019-09" db="EMBL/GenBank/DDBJ databases">
        <title>YIM 48816 draft genome.</title>
        <authorList>
            <person name="Jiang L."/>
        </authorList>
    </citation>
    <scope>NUCLEOTIDE SEQUENCE [LARGE SCALE GENOMIC DNA]</scope>
    <source>
        <strain evidence="1 2">YIM 48816</strain>
    </source>
</reference>
<name>A0A6L3T578_9HYPH</name>
<dbReference type="EMBL" id="VZZK01000001">
    <property type="protein sequence ID" value="KAB1081570.1"/>
    <property type="molecule type" value="Genomic_DNA"/>
</dbReference>
<sequence length="150" mass="15920">MINASLQNFCNRTVAAGRITTADVRILSRELLPEGITTRDEADMLIALERVVTHAGTPFADMLVAAIVDFSVWGERPTGYVDRDTARWLAASIGNGHGPSPVGARIAFEVVREAQSSDEALVAFALAAKSQVASKGQAAAADERILRNAA</sequence>
<gene>
    <name evidence="1" type="ORF">F6X53_00200</name>
</gene>
<dbReference type="AlphaFoldDB" id="A0A6L3T578"/>
<dbReference type="RefSeq" id="WP_150996012.1">
    <property type="nucleotide sequence ID" value="NZ_BPQY01000284.1"/>
</dbReference>
<comment type="caution">
    <text evidence="1">The sequence shown here is derived from an EMBL/GenBank/DDBJ whole genome shotgun (WGS) entry which is preliminary data.</text>
</comment>
<evidence type="ECO:0000313" key="1">
    <source>
        <dbReference type="EMBL" id="KAB1081570.1"/>
    </source>
</evidence>
<protein>
    <submittedName>
        <fullName evidence="1">Uncharacterized protein</fullName>
    </submittedName>
</protein>
<keyword evidence="2" id="KW-1185">Reference proteome</keyword>
<dbReference type="Proteomes" id="UP000474159">
    <property type="component" value="Unassembled WGS sequence"/>
</dbReference>
<dbReference type="OrthoDB" id="7996442at2"/>
<organism evidence="1 2">
    <name type="scientific">Methylobacterium soli</name>
    <dbReference type="NCBI Taxonomy" id="553447"/>
    <lineage>
        <taxon>Bacteria</taxon>
        <taxon>Pseudomonadati</taxon>
        <taxon>Pseudomonadota</taxon>
        <taxon>Alphaproteobacteria</taxon>
        <taxon>Hyphomicrobiales</taxon>
        <taxon>Methylobacteriaceae</taxon>
        <taxon>Methylobacterium</taxon>
    </lineage>
</organism>
<accession>A0A6L3T578</accession>